<keyword evidence="2" id="KW-1185">Reference proteome</keyword>
<accession>A0ABD2XFC5</accession>
<organism evidence="1 2">
    <name type="scientific">Trichogramma kaykai</name>
    <dbReference type="NCBI Taxonomy" id="54128"/>
    <lineage>
        <taxon>Eukaryota</taxon>
        <taxon>Metazoa</taxon>
        <taxon>Ecdysozoa</taxon>
        <taxon>Arthropoda</taxon>
        <taxon>Hexapoda</taxon>
        <taxon>Insecta</taxon>
        <taxon>Pterygota</taxon>
        <taxon>Neoptera</taxon>
        <taxon>Endopterygota</taxon>
        <taxon>Hymenoptera</taxon>
        <taxon>Apocrita</taxon>
        <taxon>Proctotrupomorpha</taxon>
        <taxon>Chalcidoidea</taxon>
        <taxon>Trichogrammatidae</taxon>
        <taxon>Trichogramma</taxon>
    </lineage>
</organism>
<sequence length="47" mass="5498">MDISSDEIRLKEKLNDVWKGAGDHYVCDLVDSRKAENYEILPFRKLS</sequence>
<evidence type="ECO:0000313" key="1">
    <source>
        <dbReference type="EMBL" id="KAL3403745.1"/>
    </source>
</evidence>
<proteinExistence type="predicted"/>
<gene>
    <name evidence="1" type="ORF">TKK_003436</name>
</gene>
<feature type="non-terminal residue" evidence="1">
    <location>
        <position position="47"/>
    </location>
</feature>
<name>A0ABD2XFC5_9HYME</name>
<comment type="caution">
    <text evidence="1">The sequence shown here is derived from an EMBL/GenBank/DDBJ whole genome shotgun (WGS) entry which is preliminary data.</text>
</comment>
<protein>
    <submittedName>
        <fullName evidence="1">Uncharacterized protein</fullName>
    </submittedName>
</protein>
<dbReference type="AlphaFoldDB" id="A0ABD2XFC5"/>
<reference evidence="1 2" key="1">
    <citation type="journal article" date="2024" name="bioRxiv">
        <title>A reference genome for Trichogramma kaykai: A tiny desert-dwelling parasitoid wasp with competing sex-ratio distorters.</title>
        <authorList>
            <person name="Culotta J."/>
            <person name="Lindsey A.R."/>
        </authorList>
    </citation>
    <scope>NUCLEOTIDE SEQUENCE [LARGE SCALE GENOMIC DNA]</scope>
    <source>
        <strain evidence="1 2">KSX58</strain>
    </source>
</reference>
<dbReference type="Proteomes" id="UP001627154">
    <property type="component" value="Unassembled WGS sequence"/>
</dbReference>
<evidence type="ECO:0000313" key="2">
    <source>
        <dbReference type="Proteomes" id="UP001627154"/>
    </source>
</evidence>
<dbReference type="EMBL" id="JBJJXI010000028">
    <property type="protein sequence ID" value="KAL3403745.1"/>
    <property type="molecule type" value="Genomic_DNA"/>
</dbReference>